<dbReference type="AlphaFoldDB" id="A0AAE0FP86"/>
<name>A0AAE0FP86_9CHLO</name>
<gene>
    <name evidence="2" type="ORF">CYMTET_27700</name>
</gene>
<evidence type="ECO:0000313" key="3">
    <source>
        <dbReference type="Proteomes" id="UP001190700"/>
    </source>
</evidence>
<proteinExistence type="predicted"/>
<comment type="caution">
    <text evidence="2">The sequence shown here is derived from an EMBL/GenBank/DDBJ whole genome shotgun (WGS) entry which is preliminary data.</text>
</comment>
<accession>A0AAE0FP86</accession>
<evidence type="ECO:0000313" key="2">
    <source>
        <dbReference type="EMBL" id="KAK3263497.1"/>
    </source>
</evidence>
<feature type="region of interest" description="Disordered" evidence="1">
    <location>
        <begin position="69"/>
        <end position="93"/>
    </location>
</feature>
<keyword evidence="3" id="KW-1185">Reference proteome</keyword>
<dbReference type="Proteomes" id="UP001190700">
    <property type="component" value="Unassembled WGS sequence"/>
</dbReference>
<protein>
    <submittedName>
        <fullName evidence="2">Uncharacterized protein</fullName>
    </submittedName>
</protein>
<dbReference type="EMBL" id="LGRX02015385">
    <property type="protein sequence ID" value="KAK3263497.1"/>
    <property type="molecule type" value="Genomic_DNA"/>
</dbReference>
<sequence length="93" mass="9906">MPKQPKKEQTRKSGEAIRSVVLTLTQARVLNAEPAVFAARVAFAHRAVGQKDLAAADVGDVLLSTPCLGEPPKRGRNQGWGSIVAAPQARPPR</sequence>
<reference evidence="2 3" key="1">
    <citation type="journal article" date="2015" name="Genome Biol. Evol.">
        <title>Comparative Genomics of a Bacterivorous Green Alga Reveals Evolutionary Causalities and Consequences of Phago-Mixotrophic Mode of Nutrition.</title>
        <authorList>
            <person name="Burns J.A."/>
            <person name="Paasch A."/>
            <person name="Narechania A."/>
            <person name="Kim E."/>
        </authorList>
    </citation>
    <scope>NUCLEOTIDE SEQUENCE [LARGE SCALE GENOMIC DNA]</scope>
    <source>
        <strain evidence="2 3">PLY_AMNH</strain>
    </source>
</reference>
<evidence type="ECO:0000256" key="1">
    <source>
        <dbReference type="SAM" id="MobiDB-lite"/>
    </source>
</evidence>
<organism evidence="2 3">
    <name type="scientific">Cymbomonas tetramitiformis</name>
    <dbReference type="NCBI Taxonomy" id="36881"/>
    <lineage>
        <taxon>Eukaryota</taxon>
        <taxon>Viridiplantae</taxon>
        <taxon>Chlorophyta</taxon>
        <taxon>Pyramimonadophyceae</taxon>
        <taxon>Pyramimonadales</taxon>
        <taxon>Pyramimonadaceae</taxon>
        <taxon>Cymbomonas</taxon>
    </lineage>
</organism>